<dbReference type="EMBL" id="JAWDGP010007341">
    <property type="protein sequence ID" value="KAK3724627.1"/>
    <property type="molecule type" value="Genomic_DNA"/>
</dbReference>
<sequence length="160" mass="18063">MCTSWLTNQNVTPTYLGPGLNSFGHLTSQSLDVLNLNDVHVFWDNPYNLRKFDHAGLPARASQRRPPMPTFTLWLTLSQSSGPMRELNEQTRGSSGGMIWFLPMLMQDAGKRRNLDGIIGEIIRNYHKGSNSRRRRQKAASRVEALDIACHILDLSLDPS</sequence>
<reference evidence="1" key="1">
    <citation type="journal article" date="2023" name="G3 (Bethesda)">
        <title>A reference genome for the long-term kleptoplast-retaining sea slug Elysia crispata morphotype clarki.</title>
        <authorList>
            <person name="Eastman K.E."/>
            <person name="Pendleton A.L."/>
            <person name="Shaikh M.A."/>
            <person name="Suttiyut T."/>
            <person name="Ogas R."/>
            <person name="Tomko P."/>
            <person name="Gavelis G."/>
            <person name="Widhalm J.R."/>
            <person name="Wisecaver J.H."/>
        </authorList>
    </citation>
    <scope>NUCLEOTIDE SEQUENCE</scope>
    <source>
        <strain evidence="1">ECLA1</strain>
    </source>
</reference>
<dbReference type="AlphaFoldDB" id="A0AAE0XXW4"/>
<evidence type="ECO:0000313" key="1">
    <source>
        <dbReference type="EMBL" id="KAK3724627.1"/>
    </source>
</evidence>
<gene>
    <name evidence="1" type="ORF">RRG08_041111</name>
</gene>
<organism evidence="1 2">
    <name type="scientific">Elysia crispata</name>
    <name type="common">lettuce slug</name>
    <dbReference type="NCBI Taxonomy" id="231223"/>
    <lineage>
        <taxon>Eukaryota</taxon>
        <taxon>Metazoa</taxon>
        <taxon>Spiralia</taxon>
        <taxon>Lophotrochozoa</taxon>
        <taxon>Mollusca</taxon>
        <taxon>Gastropoda</taxon>
        <taxon>Heterobranchia</taxon>
        <taxon>Euthyneura</taxon>
        <taxon>Panpulmonata</taxon>
        <taxon>Sacoglossa</taxon>
        <taxon>Placobranchoidea</taxon>
        <taxon>Plakobranchidae</taxon>
        <taxon>Elysia</taxon>
    </lineage>
</organism>
<name>A0AAE0XXW4_9GAST</name>
<accession>A0AAE0XXW4</accession>
<keyword evidence="2" id="KW-1185">Reference proteome</keyword>
<proteinExistence type="predicted"/>
<comment type="caution">
    <text evidence="1">The sequence shown here is derived from an EMBL/GenBank/DDBJ whole genome shotgun (WGS) entry which is preliminary data.</text>
</comment>
<evidence type="ECO:0000313" key="2">
    <source>
        <dbReference type="Proteomes" id="UP001283361"/>
    </source>
</evidence>
<protein>
    <submittedName>
        <fullName evidence="1">Uncharacterized protein</fullName>
    </submittedName>
</protein>
<dbReference type="Proteomes" id="UP001283361">
    <property type="component" value="Unassembled WGS sequence"/>
</dbReference>